<keyword evidence="1" id="KW-1133">Transmembrane helix</keyword>
<keyword evidence="1" id="KW-0812">Transmembrane</keyword>
<organism evidence="3 4">
    <name type="scientific">Phytophthora megakarya</name>
    <dbReference type="NCBI Taxonomy" id="4795"/>
    <lineage>
        <taxon>Eukaryota</taxon>
        <taxon>Sar</taxon>
        <taxon>Stramenopiles</taxon>
        <taxon>Oomycota</taxon>
        <taxon>Peronosporomycetes</taxon>
        <taxon>Peronosporales</taxon>
        <taxon>Peronosporaceae</taxon>
        <taxon>Phytophthora</taxon>
    </lineage>
</organism>
<dbReference type="EMBL" id="NBNE01000145">
    <property type="protein sequence ID" value="OWZ22332.1"/>
    <property type="molecule type" value="Genomic_DNA"/>
</dbReference>
<evidence type="ECO:0000313" key="3">
    <source>
        <dbReference type="EMBL" id="OWZ22332.1"/>
    </source>
</evidence>
<name>A0A225WXU3_9STRA</name>
<feature type="chain" id="PRO_5012601338" evidence="2">
    <location>
        <begin position="25"/>
        <end position="139"/>
    </location>
</feature>
<keyword evidence="4" id="KW-1185">Reference proteome</keyword>
<evidence type="ECO:0000256" key="2">
    <source>
        <dbReference type="SAM" id="SignalP"/>
    </source>
</evidence>
<proteinExistence type="predicted"/>
<dbReference type="Proteomes" id="UP000198211">
    <property type="component" value="Unassembled WGS sequence"/>
</dbReference>
<dbReference type="PROSITE" id="PS51257">
    <property type="entry name" value="PROKAR_LIPOPROTEIN"/>
    <property type="match status" value="1"/>
</dbReference>
<dbReference type="OrthoDB" id="126586at2759"/>
<comment type="caution">
    <text evidence="3">The sequence shown here is derived from an EMBL/GenBank/DDBJ whole genome shotgun (WGS) entry which is preliminary data.</text>
</comment>
<evidence type="ECO:0000313" key="4">
    <source>
        <dbReference type="Proteomes" id="UP000198211"/>
    </source>
</evidence>
<sequence length="139" mass="15014">MRTGSVCVLLVVTLLACCNGFTSATSAVQVNNQHDESTTTLVNNDITPRNLRAAIGGSLMSKIGGVLKRNPGLNQKVENIQKNPAQLKALEKTAKTSKLREYFGHMWDNSSKMDKFFIAATIILMIVGVPMVAKVYGTG</sequence>
<protein>
    <submittedName>
        <fullName evidence="3">RxLR effector protein</fullName>
    </submittedName>
</protein>
<keyword evidence="2" id="KW-0732">Signal</keyword>
<feature type="transmembrane region" description="Helical" evidence="1">
    <location>
        <begin position="116"/>
        <end position="136"/>
    </location>
</feature>
<keyword evidence="1" id="KW-0472">Membrane</keyword>
<dbReference type="AlphaFoldDB" id="A0A225WXU3"/>
<evidence type="ECO:0000256" key="1">
    <source>
        <dbReference type="SAM" id="Phobius"/>
    </source>
</evidence>
<reference evidence="4" key="1">
    <citation type="submission" date="2017-03" db="EMBL/GenBank/DDBJ databases">
        <title>Phytopthora megakarya and P. palmivora, two closely related causual agents of cacao black pod achieved similar genome size and gene model numbers by different mechanisms.</title>
        <authorList>
            <person name="Ali S."/>
            <person name="Shao J."/>
            <person name="Larry D.J."/>
            <person name="Kronmiller B."/>
            <person name="Shen D."/>
            <person name="Strem M.D."/>
            <person name="Melnick R.L."/>
            <person name="Guiltinan M.J."/>
            <person name="Tyler B.M."/>
            <person name="Meinhardt L.W."/>
            <person name="Bailey B.A."/>
        </authorList>
    </citation>
    <scope>NUCLEOTIDE SEQUENCE [LARGE SCALE GENOMIC DNA]</scope>
    <source>
        <strain evidence="4">zdho120</strain>
    </source>
</reference>
<feature type="signal peptide" evidence="2">
    <location>
        <begin position="1"/>
        <end position="24"/>
    </location>
</feature>
<accession>A0A225WXU3</accession>
<gene>
    <name evidence="3" type="ORF">PHMEG_0002993</name>
</gene>